<organism evidence="3 4">
    <name type="scientific">Phlyctema vagabunda</name>
    <dbReference type="NCBI Taxonomy" id="108571"/>
    <lineage>
        <taxon>Eukaryota</taxon>
        <taxon>Fungi</taxon>
        <taxon>Dikarya</taxon>
        <taxon>Ascomycota</taxon>
        <taxon>Pezizomycotina</taxon>
        <taxon>Leotiomycetes</taxon>
        <taxon>Helotiales</taxon>
        <taxon>Dermateaceae</taxon>
        <taxon>Phlyctema</taxon>
    </lineage>
</organism>
<dbReference type="Proteomes" id="UP001629113">
    <property type="component" value="Unassembled WGS sequence"/>
</dbReference>
<gene>
    <name evidence="3" type="ORF">PVAG01_06268</name>
</gene>
<sequence>MKQGQITSQIDAEPGDSVVWYFAYGSNMLASVMSGRGLNITAAYSAAVPSHMLNFDIFGIPYSEPAMASISARPQYHEKCGQQEPEQVAEIDVPAVHGVLYRLSRSDWFKLVRSEGAGTAYREIEVEVQLLQPVSLSVSVKWVRTLVARYPFRPNAAPSKRYLDIMVKGAEERDLPSQYLKFLKSIPALDSMESRARPGAQGFIAFWLFLAKYLMRWVKLQADEHGQAPEWMGGLVWLLFNLLWWYHDYIHSKIWSSGAGDRIDIMRSSEKKKGANI</sequence>
<evidence type="ECO:0000313" key="3">
    <source>
        <dbReference type="EMBL" id="KAL3422112.1"/>
    </source>
</evidence>
<dbReference type="InterPro" id="IPR036568">
    <property type="entry name" value="GGCT-like_sf"/>
</dbReference>
<accession>A0ABR4PFK4</accession>
<evidence type="ECO:0000256" key="1">
    <source>
        <dbReference type="ARBA" id="ARBA00012346"/>
    </source>
</evidence>
<dbReference type="PANTHER" id="PTHR12935">
    <property type="entry name" value="GAMMA-GLUTAMYLCYCLOTRANSFERASE"/>
    <property type="match status" value="1"/>
</dbReference>
<evidence type="ECO:0000313" key="4">
    <source>
        <dbReference type="Proteomes" id="UP001629113"/>
    </source>
</evidence>
<dbReference type="InterPro" id="IPR013024">
    <property type="entry name" value="GGCT-like"/>
</dbReference>
<dbReference type="Gene3D" id="3.10.490.10">
    <property type="entry name" value="Gamma-glutamyl cyclotransferase-like"/>
    <property type="match status" value="1"/>
</dbReference>
<keyword evidence="2" id="KW-0456">Lyase</keyword>
<dbReference type="SUPFAM" id="SSF110857">
    <property type="entry name" value="Gamma-glutamyl cyclotransferase-like"/>
    <property type="match status" value="1"/>
</dbReference>
<dbReference type="CDD" id="cd06661">
    <property type="entry name" value="GGCT_like"/>
    <property type="match status" value="1"/>
</dbReference>
<protein>
    <recommendedName>
        <fullName evidence="1">gamma-glutamylcyclotransferase</fullName>
        <ecNumber evidence="1">4.3.2.9</ecNumber>
    </recommendedName>
</protein>
<dbReference type="Pfam" id="PF13772">
    <property type="entry name" value="AIG2_2"/>
    <property type="match status" value="1"/>
</dbReference>
<proteinExistence type="predicted"/>
<name>A0ABR4PFK4_9HELO</name>
<dbReference type="EMBL" id="JBFCZG010000005">
    <property type="protein sequence ID" value="KAL3422112.1"/>
    <property type="molecule type" value="Genomic_DNA"/>
</dbReference>
<dbReference type="EC" id="4.3.2.9" evidence="1"/>
<keyword evidence="4" id="KW-1185">Reference proteome</keyword>
<reference evidence="3 4" key="1">
    <citation type="submission" date="2024-06" db="EMBL/GenBank/DDBJ databases">
        <title>Complete genome of Phlyctema vagabunda strain 19-DSS-EL-015.</title>
        <authorList>
            <person name="Fiorenzani C."/>
        </authorList>
    </citation>
    <scope>NUCLEOTIDE SEQUENCE [LARGE SCALE GENOMIC DNA]</scope>
    <source>
        <strain evidence="3 4">19-DSS-EL-015</strain>
    </source>
</reference>
<dbReference type="InterPro" id="IPR017939">
    <property type="entry name" value="G-Glutamylcylcotransferase"/>
</dbReference>
<evidence type="ECO:0000256" key="2">
    <source>
        <dbReference type="ARBA" id="ARBA00023239"/>
    </source>
</evidence>
<comment type="caution">
    <text evidence="3">The sequence shown here is derived from an EMBL/GenBank/DDBJ whole genome shotgun (WGS) entry which is preliminary data.</text>
</comment>
<dbReference type="PANTHER" id="PTHR12935:SF0">
    <property type="entry name" value="GAMMA-GLUTAMYLCYCLOTRANSFERASE"/>
    <property type="match status" value="1"/>
</dbReference>